<dbReference type="Gene3D" id="1.25.40.10">
    <property type="entry name" value="Tetratricopeptide repeat domain"/>
    <property type="match status" value="2"/>
</dbReference>
<keyword evidence="2" id="KW-1133">Transmembrane helix</keyword>
<name>A0A0G0DFL4_9BACT</name>
<keyword evidence="1" id="KW-0802">TPR repeat</keyword>
<evidence type="ECO:0000256" key="1">
    <source>
        <dbReference type="PROSITE-ProRule" id="PRU00339"/>
    </source>
</evidence>
<dbReference type="InterPro" id="IPR019734">
    <property type="entry name" value="TPR_rpt"/>
</dbReference>
<dbReference type="EMBL" id="LBQZ01000047">
    <property type="protein sequence ID" value="KKP87481.1"/>
    <property type="molecule type" value="Genomic_DNA"/>
</dbReference>
<dbReference type="Pfam" id="PF13181">
    <property type="entry name" value="TPR_8"/>
    <property type="match status" value="2"/>
</dbReference>
<comment type="caution">
    <text evidence="3">The sequence shown here is derived from an EMBL/GenBank/DDBJ whole genome shotgun (WGS) entry which is preliminary data.</text>
</comment>
<protein>
    <recommendedName>
        <fullName evidence="5">Tetratricopeptide repeat protein</fullName>
    </recommendedName>
</protein>
<evidence type="ECO:0008006" key="5">
    <source>
        <dbReference type="Google" id="ProtNLM"/>
    </source>
</evidence>
<dbReference type="PROSITE" id="PS50005">
    <property type="entry name" value="TPR"/>
    <property type="match status" value="2"/>
</dbReference>
<keyword evidence="2" id="KW-0812">Transmembrane</keyword>
<evidence type="ECO:0000313" key="3">
    <source>
        <dbReference type="EMBL" id="KKP87481.1"/>
    </source>
</evidence>
<dbReference type="SUPFAM" id="SSF48452">
    <property type="entry name" value="TPR-like"/>
    <property type="match status" value="1"/>
</dbReference>
<organism evidence="3 4">
    <name type="scientific">Candidatus Nomurabacteria bacterium GW2011_GWC2_35_8</name>
    <dbReference type="NCBI Taxonomy" id="1618752"/>
    <lineage>
        <taxon>Bacteria</taxon>
        <taxon>Candidatus Nomuraibacteriota</taxon>
    </lineage>
</organism>
<keyword evidence="2" id="KW-0472">Membrane</keyword>
<proteinExistence type="predicted"/>
<feature type="repeat" description="TPR" evidence="1">
    <location>
        <begin position="142"/>
        <end position="175"/>
    </location>
</feature>
<evidence type="ECO:0000313" key="4">
    <source>
        <dbReference type="Proteomes" id="UP000034798"/>
    </source>
</evidence>
<dbReference type="Proteomes" id="UP000034798">
    <property type="component" value="Unassembled WGS sequence"/>
</dbReference>
<dbReference type="SMART" id="SM00028">
    <property type="entry name" value="TPR"/>
    <property type="match status" value="3"/>
</dbReference>
<accession>A0A0G0DFL4</accession>
<feature type="repeat" description="TPR" evidence="1">
    <location>
        <begin position="39"/>
        <end position="72"/>
    </location>
</feature>
<sequence>MINSYKKYISFFVFLLVVVGIFFIINRSRDSVTTPSSTYRELITAGHKLYLQEKYEEALPYFKKAVLLEQSDRIYRSLYSVYLGLKDYKNAEIYIKKSVGINGEIPNNWLEYASFENYYMKAPFDVVSQVYLKGLEVTKNNIDLVTNYAGYLTENKKYNEAIVYLKKAIAIDPTRKDAFQAEINSLQKGL</sequence>
<evidence type="ECO:0000256" key="2">
    <source>
        <dbReference type="SAM" id="Phobius"/>
    </source>
</evidence>
<feature type="transmembrane region" description="Helical" evidence="2">
    <location>
        <begin position="7"/>
        <end position="25"/>
    </location>
</feature>
<reference evidence="3 4" key="1">
    <citation type="journal article" date="2015" name="Nature">
        <title>rRNA introns, odd ribosomes, and small enigmatic genomes across a large radiation of phyla.</title>
        <authorList>
            <person name="Brown C.T."/>
            <person name="Hug L.A."/>
            <person name="Thomas B.C."/>
            <person name="Sharon I."/>
            <person name="Castelle C.J."/>
            <person name="Singh A."/>
            <person name="Wilkins M.J."/>
            <person name="Williams K.H."/>
            <person name="Banfield J.F."/>
        </authorList>
    </citation>
    <scope>NUCLEOTIDE SEQUENCE [LARGE SCALE GENOMIC DNA]</scope>
</reference>
<dbReference type="InterPro" id="IPR011990">
    <property type="entry name" value="TPR-like_helical_dom_sf"/>
</dbReference>
<dbReference type="AlphaFoldDB" id="A0A0G0DFL4"/>
<gene>
    <name evidence="3" type="ORF">UR91_C0047G0004</name>
</gene>